<dbReference type="OrthoDB" id="4209451at2"/>
<dbReference type="STRING" id="589385.SAMN05421504_109130"/>
<organism evidence="1 2">
    <name type="scientific">Amycolatopsis xylanica</name>
    <dbReference type="NCBI Taxonomy" id="589385"/>
    <lineage>
        <taxon>Bacteria</taxon>
        <taxon>Bacillati</taxon>
        <taxon>Actinomycetota</taxon>
        <taxon>Actinomycetes</taxon>
        <taxon>Pseudonocardiales</taxon>
        <taxon>Pseudonocardiaceae</taxon>
        <taxon>Amycolatopsis</taxon>
    </lineage>
</organism>
<protein>
    <recommendedName>
        <fullName evidence="3">MazG nucleotide pyrophosphohydrolase domain-containing protein</fullName>
    </recommendedName>
</protein>
<sequence>MITKTETLGPFQPLWTAWNEADSEVKAKPIRHFKVATDVQFSELETHLGDHNDKAAANEVIDVISIALNLMRKLGYTPDEVAEIARDRAEQRMRGQAISILDKYQRLYSV</sequence>
<dbReference type="Proteomes" id="UP000199515">
    <property type="component" value="Unassembled WGS sequence"/>
</dbReference>
<accession>A0A1H3Q5R6</accession>
<keyword evidence="2" id="KW-1185">Reference proteome</keyword>
<dbReference type="AlphaFoldDB" id="A0A1H3Q5R6"/>
<gene>
    <name evidence="1" type="ORF">SAMN05421504_109130</name>
</gene>
<evidence type="ECO:0008006" key="3">
    <source>
        <dbReference type="Google" id="ProtNLM"/>
    </source>
</evidence>
<name>A0A1H3Q5R6_9PSEU</name>
<dbReference type="EMBL" id="FNON01000009">
    <property type="protein sequence ID" value="SDZ08716.1"/>
    <property type="molecule type" value="Genomic_DNA"/>
</dbReference>
<evidence type="ECO:0000313" key="1">
    <source>
        <dbReference type="EMBL" id="SDZ08716.1"/>
    </source>
</evidence>
<dbReference type="RefSeq" id="WP_091296334.1">
    <property type="nucleotide sequence ID" value="NZ_FNON01000009.1"/>
</dbReference>
<reference evidence="1 2" key="1">
    <citation type="submission" date="2016-10" db="EMBL/GenBank/DDBJ databases">
        <authorList>
            <person name="de Groot N.N."/>
        </authorList>
    </citation>
    <scope>NUCLEOTIDE SEQUENCE [LARGE SCALE GENOMIC DNA]</scope>
    <source>
        <strain evidence="1 2">CPCC 202699</strain>
    </source>
</reference>
<evidence type="ECO:0000313" key="2">
    <source>
        <dbReference type="Proteomes" id="UP000199515"/>
    </source>
</evidence>
<proteinExistence type="predicted"/>